<keyword evidence="1" id="KW-0472">Membrane</keyword>
<reference evidence="2" key="1">
    <citation type="submission" date="2021-01" db="EMBL/GenBank/DDBJ databases">
        <authorList>
            <person name="Corre E."/>
            <person name="Pelletier E."/>
            <person name="Niang G."/>
            <person name="Scheremetjew M."/>
            <person name="Finn R."/>
            <person name="Kale V."/>
            <person name="Holt S."/>
            <person name="Cochrane G."/>
            <person name="Meng A."/>
            <person name="Brown T."/>
            <person name="Cohen L."/>
        </authorList>
    </citation>
    <scope>NUCLEOTIDE SEQUENCE</scope>
    <source>
        <strain evidence="2">CCMP219</strain>
    </source>
</reference>
<evidence type="ECO:0000313" key="3">
    <source>
        <dbReference type="EMBL" id="CAD8303202.1"/>
    </source>
</evidence>
<organism evidence="2">
    <name type="scientific">Chlamydomonas euryale</name>
    <dbReference type="NCBI Taxonomy" id="1486919"/>
    <lineage>
        <taxon>Eukaryota</taxon>
        <taxon>Viridiplantae</taxon>
        <taxon>Chlorophyta</taxon>
        <taxon>core chlorophytes</taxon>
        <taxon>Chlorophyceae</taxon>
        <taxon>CS clade</taxon>
        <taxon>Chlamydomonadales</taxon>
        <taxon>Chlamydomonadaceae</taxon>
        <taxon>Chlamydomonas</taxon>
    </lineage>
</organism>
<proteinExistence type="predicted"/>
<accession>A0A6U2IG63</accession>
<evidence type="ECO:0008006" key="4">
    <source>
        <dbReference type="Google" id="ProtNLM"/>
    </source>
</evidence>
<sequence>MLPRGGEARRSPLAVAGMLAGAVAVFLLIALVSNGLSVPRQPAVEKLHANKAQGHPAADHSMEYSQVTKVDVAHTRGTEPAHSSTTPVTSEAPKKLVVTVLDQDNNSFEIFDEPLPEDCHGQSHFDLDGGAVRWGLGHKAHSAAECCQRCKDYQPSGVERCNVWTWCGDPSGICWTMDIHTHTTGDCWLKYQEHWDNDVNLVSSNLRVNMQGQFPESFRAEHKTAPLWVPWTSGMIPKHKT</sequence>
<keyword evidence="1" id="KW-1133">Transmembrane helix</keyword>
<dbReference type="EMBL" id="HBEC01036506">
    <property type="protein sequence ID" value="CAD8303201.1"/>
    <property type="molecule type" value="Transcribed_RNA"/>
</dbReference>
<dbReference type="EMBL" id="HBEC01036507">
    <property type="protein sequence ID" value="CAD8303202.1"/>
    <property type="molecule type" value="Transcribed_RNA"/>
</dbReference>
<dbReference type="PANTHER" id="PTHR33344">
    <property type="entry name" value="OS02G0761600 PROTEIN"/>
    <property type="match status" value="1"/>
</dbReference>
<keyword evidence="1" id="KW-0812">Transmembrane</keyword>
<name>A0A6U2IG63_9CHLO</name>
<protein>
    <recommendedName>
        <fullName evidence="4">Apple domain-containing protein</fullName>
    </recommendedName>
</protein>
<dbReference type="PANTHER" id="PTHR33344:SF1">
    <property type="entry name" value="OS06G0214100 PROTEIN"/>
    <property type="match status" value="1"/>
</dbReference>
<evidence type="ECO:0000313" key="2">
    <source>
        <dbReference type="EMBL" id="CAD8303201.1"/>
    </source>
</evidence>
<gene>
    <name evidence="2" type="ORF">CEUR00632_LOCUS16959</name>
    <name evidence="3" type="ORF">CEUR00632_LOCUS16960</name>
</gene>
<evidence type="ECO:0000256" key="1">
    <source>
        <dbReference type="SAM" id="Phobius"/>
    </source>
</evidence>
<dbReference type="AlphaFoldDB" id="A0A6U2IG63"/>
<dbReference type="Gene3D" id="3.50.4.10">
    <property type="entry name" value="Hepatocyte Growth Factor"/>
    <property type="match status" value="1"/>
</dbReference>
<feature type="transmembrane region" description="Helical" evidence="1">
    <location>
        <begin position="12"/>
        <end position="32"/>
    </location>
</feature>